<dbReference type="RefSeq" id="WP_218046316.1">
    <property type="nucleotide sequence ID" value="NZ_CAADJA010000002.1"/>
</dbReference>
<sequence length="86" mass="9615">MNSLEQRAKAFATQVHQNANQLRKYTNAPYIVHPAAVAELVRSVPHSPEMIAAAWLHDTVEDTQVTLDDIAQRFGTVVCRLCRNAD</sequence>
<organism evidence="1 2">
    <name type="scientific">Budvicia aquatica</name>
    <dbReference type="NCBI Taxonomy" id="82979"/>
    <lineage>
        <taxon>Bacteria</taxon>
        <taxon>Pseudomonadati</taxon>
        <taxon>Pseudomonadota</taxon>
        <taxon>Gammaproteobacteria</taxon>
        <taxon>Enterobacterales</taxon>
        <taxon>Budviciaceae</taxon>
        <taxon>Budvicia</taxon>
    </lineage>
</organism>
<gene>
    <name evidence="1" type="primary">relA_1</name>
    <name evidence="1" type="ORF">NCTC12282_01594</name>
</gene>
<evidence type="ECO:0000313" key="1">
    <source>
        <dbReference type="EMBL" id="VFS46676.1"/>
    </source>
</evidence>
<dbReference type="Pfam" id="PF13328">
    <property type="entry name" value="HD_4"/>
    <property type="match status" value="1"/>
</dbReference>
<reference evidence="1 2" key="1">
    <citation type="submission" date="2019-03" db="EMBL/GenBank/DDBJ databases">
        <authorList>
            <consortium name="Pathogen Informatics"/>
        </authorList>
    </citation>
    <scope>NUCLEOTIDE SEQUENCE [LARGE SCALE GENOMIC DNA]</scope>
    <source>
        <strain evidence="1 2">NCTC12282</strain>
    </source>
</reference>
<name>A0A484ZG11_9GAMM</name>
<proteinExistence type="predicted"/>
<evidence type="ECO:0000313" key="2">
    <source>
        <dbReference type="Proteomes" id="UP000373449"/>
    </source>
</evidence>
<dbReference type="EMBL" id="CAADJA010000002">
    <property type="protein sequence ID" value="VFS46676.1"/>
    <property type="molecule type" value="Genomic_DNA"/>
</dbReference>
<keyword evidence="1" id="KW-0378">Hydrolase</keyword>
<dbReference type="Gene3D" id="1.10.3210.10">
    <property type="entry name" value="Hypothetical protein af1432"/>
    <property type="match status" value="1"/>
</dbReference>
<protein>
    <submittedName>
        <fullName evidence="1">Bifunctional (P)ppGpp synthase/hydrolase relA</fullName>
    </submittedName>
</protein>
<dbReference type="InterPro" id="IPR052194">
    <property type="entry name" value="MESH1"/>
</dbReference>
<dbReference type="PANTHER" id="PTHR46246">
    <property type="entry name" value="GUANOSINE-3',5'-BIS(DIPHOSPHATE) 3'-PYROPHOSPHOHYDROLASE MESH1"/>
    <property type="match status" value="1"/>
</dbReference>
<dbReference type="GO" id="GO:0008893">
    <property type="term" value="F:guanosine-3',5'-bis(diphosphate) 3'-diphosphatase activity"/>
    <property type="evidence" value="ECO:0007669"/>
    <property type="project" value="TreeGrafter"/>
</dbReference>
<accession>A0A484ZG11</accession>
<dbReference type="AlphaFoldDB" id="A0A484ZG11"/>
<dbReference type="PANTHER" id="PTHR46246:SF1">
    <property type="entry name" value="GUANOSINE-3',5'-BIS(DIPHOSPHATE) 3'-PYROPHOSPHOHYDROLASE MESH1"/>
    <property type="match status" value="1"/>
</dbReference>
<dbReference type="Proteomes" id="UP000373449">
    <property type="component" value="Unassembled WGS sequence"/>
</dbReference>
<dbReference type="SUPFAM" id="SSF109604">
    <property type="entry name" value="HD-domain/PDEase-like"/>
    <property type="match status" value="1"/>
</dbReference>